<reference evidence="3" key="1">
    <citation type="submission" date="2014-09" db="EMBL/GenBank/DDBJ databases">
        <authorList>
            <person name="Mudge J."/>
            <person name="Ramaraj T."/>
            <person name="Lindquist I.E."/>
            <person name="Bharti A.K."/>
            <person name="Sundararajan A."/>
            <person name="Cameron C.T."/>
            <person name="Woodward J.E."/>
            <person name="May G.D."/>
            <person name="Brubaker C."/>
            <person name="Broadhvest J."/>
            <person name="Wilkins T.A."/>
        </authorList>
    </citation>
    <scope>NUCLEOTIDE SEQUENCE</scope>
    <source>
        <strain evidence="3">cv. AKA8401</strain>
    </source>
</reference>
<name>A0A0B0MCD6_GOSAR</name>
<evidence type="ECO:0000256" key="1">
    <source>
        <dbReference type="SAM" id="MobiDB-lite"/>
    </source>
</evidence>
<gene>
    <name evidence="2" type="ORF">F383_37254</name>
</gene>
<accession>A0A0B0MCD6</accession>
<dbReference type="Proteomes" id="UP000032142">
    <property type="component" value="Unassembled WGS sequence"/>
</dbReference>
<organism evidence="2 3">
    <name type="scientific">Gossypium arboreum</name>
    <name type="common">Tree cotton</name>
    <name type="synonym">Gossypium nanking</name>
    <dbReference type="NCBI Taxonomy" id="29729"/>
    <lineage>
        <taxon>Eukaryota</taxon>
        <taxon>Viridiplantae</taxon>
        <taxon>Streptophyta</taxon>
        <taxon>Embryophyta</taxon>
        <taxon>Tracheophyta</taxon>
        <taxon>Spermatophyta</taxon>
        <taxon>Magnoliopsida</taxon>
        <taxon>eudicotyledons</taxon>
        <taxon>Gunneridae</taxon>
        <taxon>Pentapetalae</taxon>
        <taxon>rosids</taxon>
        <taxon>malvids</taxon>
        <taxon>Malvales</taxon>
        <taxon>Malvaceae</taxon>
        <taxon>Malvoideae</taxon>
        <taxon>Gossypium</taxon>
    </lineage>
</organism>
<protein>
    <submittedName>
        <fullName evidence="2">Uncharacterized protein</fullName>
    </submittedName>
</protein>
<proteinExistence type="predicted"/>
<evidence type="ECO:0000313" key="2">
    <source>
        <dbReference type="EMBL" id="KHF98031.1"/>
    </source>
</evidence>
<dbReference type="AlphaFoldDB" id="A0A0B0MCD6"/>
<comment type="caution">
    <text evidence="2">The sequence shown here is derived from an EMBL/GenBank/DDBJ whole genome shotgun (WGS) entry which is preliminary data.</text>
</comment>
<evidence type="ECO:0000313" key="3">
    <source>
        <dbReference type="Proteomes" id="UP000032142"/>
    </source>
</evidence>
<sequence>MGQSTKSTRPGLPQTGRPHCHR</sequence>
<dbReference type="EMBL" id="JRRC01025303">
    <property type="protein sequence ID" value="KHF98031.1"/>
    <property type="molecule type" value="Genomic_DNA"/>
</dbReference>
<keyword evidence="3" id="KW-1185">Reference proteome</keyword>
<feature type="region of interest" description="Disordered" evidence="1">
    <location>
        <begin position="1"/>
        <end position="22"/>
    </location>
</feature>